<reference evidence="2 3" key="1">
    <citation type="submission" date="2019-02" db="EMBL/GenBank/DDBJ databases">
        <title>Deep-cultivation of Planctomycetes and their phenomic and genomic characterization uncovers novel biology.</title>
        <authorList>
            <person name="Wiegand S."/>
            <person name="Jogler M."/>
            <person name="Boedeker C."/>
            <person name="Pinto D."/>
            <person name="Vollmers J."/>
            <person name="Rivas-Marin E."/>
            <person name="Kohn T."/>
            <person name="Peeters S.H."/>
            <person name="Heuer A."/>
            <person name="Rast P."/>
            <person name="Oberbeckmann S."/>
            <person name="Bunk B."/>
            <person name="Jeske O."/>
            <person name="Meyerdierks A."/>
            <person name="Storesund J.E."/>
            <person name="Kallscheuer N."/>
            <person name="Luecker S."/>
            <person name="Lage O.M."/>
            <person name="Pohl T."/>
            <person name="Merkel B.J."/>
            <person name="Hornburger P."/>
            <person name="Mueller R.-W."/>
            <person name="Bruemmer F."/>
            <person name="Labrenz M."/>
            <person name="Spormann A.M."/>
            <person name="Op den Camp H."/>
            <person name="Overmann J."/>
            <person name="Amann R."/>
            <person name="Jetten M.S.M."/>
            <person name="Mascher T."/>
            <person name="Medema M.H."/>
            <person name="Devos D.P."/>
            <person name="Kaster A.-K."/>
            <person name="Ovreas L."/>
            <person name="Rohde M."/>
            <person name="Galperin M.Y."/>
            <person name="Jogler C."/>
        </authorList>
    </citation>
    <scope>NUCLEOTIDE SEQUENCE [LARGE SCALE GENOMIC DNA]</scope>
    <source>
        <strain evidence="2 3">ElP</strain>
    </source>
</reference>
<keyword evidence="1" id="KW-0812">Transmembrane</keyword>
<dbReference type="PANTHER" id="PTHR38454">
    <property type="entry name" value="INTEGRAL MEMBRANE PROTEIN-RELATED"/>
    <property type="match status" value="1"/>
</dbReference>
<feature type="transmembrane region" description="Helical" evidence="1">
    <location>
        <begin position="516"/>
        <end position="535"/>
    </location>
</feature>
<evidence type="ECO:0000256" key="1">
    <source>
        <dbReference type="SAM" id="Phobius"/>
    </source>
</evidence>
<keyword evidence="3" id="KW-1185">Reference proteome</keyword>
<name>A0A518GV89_9BACT</name>
<evidence type="ECO:0000313" key="3">
    <source>
        <dbReference type="Proteomes" id="UP000317835"/>
    </source>
</evidence>
<feature type="transmembrane region" description="Helical" evidence="1">
    <location>
        <begin position="300"/>
        <end position="320"/>
    </location>
</feature>
<feature type="transmembrane region" description="Helical" evidence="1">
    <location>
        <begin position="124"/>
        <end position="141"/>
    </location>
</feature>
<feature type="transmembrane region" description="Helical" evidence="1">
    <location>
        <begin position="595"/>
        <end position="617"/>
    </location>
</feature>
<feature type="transmembrane region" description="Helical" evidence="1">
    <location>
        <begin position="484"/>
        <end position="504"/>
    </location>
</feature>
<keyword evidence="1" id="KW-0472">Membrane</keyword>
<organism evidence="2 3">
    <name type="scientific">Tautonia plasticadhaerens</name>
    <dbReference type="NCBI Taxonomy" id="2527974"/>
    <lineage>
        <taxon>Bacteria</taxon>
        <taxon>Pseudomonadati</taxon>
        <taxon>Planctomycetota</taxon>
        <taxon>Planctomycetia</taxon>
        <taxon>Isosphaerales</taxon>
        <taxon>Isosphaeraceae</taxon>
        <taxon>Tautonia</taxon>
    </lineage>
</organism>
<feature type="transmembrane region" description="Helical" evidence="1">
    <location>
        <begin position="194"/>
        <end position="211"/>
    </location>
</feature>
<dbReference type="Proteomes" id="UP000317835">
    <property type="component" value="Chromosome"/>
</dbReference>
<accession>A0A518GV89</accession>
<proteinExistence type="predicted"/>
<evidence type="ECO:0000313" key="2">
    <source>
        <dbReference type="EMBL" id="QDV32494.1"/>
    </source>
</evidence>
<sequence length="1000" mass="108992" precursor="true">MKSRRLLATALGLGCLAALFLHCFGTALFRGEQFAFRDAGHFYYPLYKVVQDEWAAGRVPLWNPWENGGMPLLGQPTSAALYPGKLLYAGVPYAWGARLYIVAHVLLAVGAMFALMRHWRVSRAGAMIAALGYGFGVPVLFQYCNIIFLVGAAWMPLGLLAVDRLVRLRRRRAIVELAAVLAMQILGGDPQATYVVGLIAAGYAVAIAGDRERVGTPSRRRPLLVTTVIVLGLAAWVGLTIAAGAWLPGLRPEPTQTRPMPVFPWTPYASKALLAAWAVLAVLVAVAWRHSPRGRARMGTLAPLIGSAVVAGLLSAAQLLPSVEFNGLSSRAAQEGSHEIYAFSVEPYRLLELLWPNVFGVSFGVESTWLYTLPPYGSQKVWVPSLYLGGPVIVLAIAGFGLRGGPPGRGLLAAVALIGVLAGLGMYSSPLWYARFVPELAETLGPHDPSMTGPVRLDGELRDGDGGLYWLLSAGLPGFGSFRYPAKFMTFAALGIAGLAGFGWDRLAAGRARPATVTAGAILAITLVSVALLAANSGRFDAFVRSSPMTRQGGTFGPIHVEGARFETTRALLHAAAIMAAMIVLARLTPRRPGLASCAALVLLTADLAVANGRFILTVPQRLLDEGETPRALELIAEAEAEDPADGPYRIHRMPTWTPPSWRLERDPDRVDELIRWERATIQPKYGLLSGVEYTHTEGTAELYDIMFFFAPFQRRLRAEAARVLPYAEPGMDAVIFPRRGFDLWNSRYFVVPRYPDWEDEFRGYASFLPDTTPIYPDPDALDSMSDEGRQRLILEEDFQILRNEDAFPRAWVVHEVRPVEPIEGLDREDRVGRTIELLYPGPGDLFWEDPKLNAYDLTRIAWAEVDPEAPDILRGFVPGGPPSASERVEVVDHRPHRVALRASLDRPGVVVLADTYYPGWRLTIDGEPAPIIRTNHMMRGAAVGSGTHELVYTYEPDSFRLGLIGSAIGLVASLGLLGWSASRPTIGRGSPPPPPSHRP</sequence>
<gene>
    <name evidence="2" type="ORF">ElP_03270</name>
</gene>
<feature type="transmembrane region" description="Helical" evidence="1">
    <location>
        <begin position="571"/>
        <end position="588"/>
    </location>
</feature>
<feature type="transmembrane region" description="Helical" evidence="1">
    <location>
        <begin position="268"/>
        <end position="288"/>
    </location>
</feature>
<feature type="transmembrane region" description="Helical" evidence="1">
    <location>
        <begin position="93"/>
        <end position="115"/>
    </location>
</feature>
<dbReference type="KEGG" id="tpla:ElP_03270"/>
<dbReference type="EMBL" id="CP036426">
    <property type="protein sequence ID" value="QDV32494.1"/>
    <property type="molecule type" value="Genomic_DNA"/>
</dbReference>
<keyword evidence="1" id="KW-1133">Transmembrane helix</keyword>
<dbReference type="PANTHER" id="PTHR38454:SF1">
    <property type="entry name" value="INTEGRAL MEMBRANE PROTEIN"/>
    <property type="match status" value="1"/>
</dbReference>
<dbReference type="InterPro" id="IPR018580">
    <property type="entry name" value="Uncharacterised_YfhO"/>
</dbReference>
<feature type="transmembrane region" description="Helical" evidence="1">
    <location>
        <begin position="223"/>
        <end position="248"/>
    </location>
</feature>
<dbReference type="RefSeq" id="WP_197446639.1">
    <property type="nucleotide sequence ID" value="NZ_CP036426.1"/>
</dbReference>
<feature type="transmembrane region" description="Helical" evidence="1">
    <location>
        <begin position="411"/>
        <end position="433"/>
    </location>
</feature>
<protein>
    <submittedName>
        <fullName evidence="2">Bacterial membrane protein YfhO</fullName>
    </submittedName>
</protein>
<feature type="transmembrane region" description="Helical" evidence="1">
    <location>
        <begin position="381"/>
        <end position="402"/>
    </location>
</feature>
<dbReference type="AlphaFoldDB" id="A0A518GV89"/>